<evidence type="ECO:0000313" key="7">
    <source>
        <dbReference type="Proteomes" id="UP000078090"/>
    </source>
</evidence>
<feature type="transmembrane region" description="Helical" evidence="5">
    <location>
        <begin position="247"/>
        <end position="274"/>
    </location>
</feature>
<evidence type="ECO:0000256" key="4">
    <source>
        <dbReference type="ARBA" id="ARBA00023136"/>
    </source>
</evidence>
<comment type="subcellular location">
    <subcellularLocation>
        <location evidence="1">Membrane</location>
        <topology evidence="1">Multi-pass membrane protein</topology>
    </subcellularLocation>
</comment>
<dbReference type="GO" id="GO:0030255">
    <property type="term" value="P:protein secretion by the type IV secretion system"/>
    <property type="evidence" value="ECO:0007669"/>
    <property type="project" value="InterPro"/>
</dbReference>
<dbReference type="Pfam" id="PF04610">
    <property type="entry name" value="TrbL"/>
    <property type="match status" value="1"/>
</dbReference>
<name>A0A177MRS2_METMH</name>
<feature type="transmembrane region" description="Helical" evidence="5">
    <location>
        <begin position="145"/>
        <end position="168"/>
    </location>
</feature>
<protein>
    <recommendedName>
        <fullName evidence="8">Type IV secretion system protein VirB6</fullName>
    </recommendedName>
</protein>
<keyword evidence="2 5" id="KW-0812">Transmembrane</keyword>
<evidence type="ECO:0000256" key="5">
    <source>
        <dbReference type="SAM" id="Phobius"/>
    </source>
</evidence>
<feature type="transmembrane region" description="Helical" evidence="5">
    <location>
        <begin position="206"/>
        <end position="227"/>
    </location>
</feature>
<evidence type="ECO:0000256" key="2">
    <source>
        <dbReference type="ARBA" id="ARBA00022692"/>
    </source>
</evidence>
<reference evidence="6 7" key="1">
    <citation type="submission" date="2016-03" db="EMBL/GenBank/DDBJ databases">
        <authorList>
            <person name="Ploux O."/>
        </authorList>
    </citation>
    <scope>NUCLEOTIDE SEQUENCE [LARGE SCALE GENOMIC DNA]</scope>
    <source>
        <strain evidence="6 7">R-45363</strain>
    </source>
</reference>
<organism evidence="6 7">
    <name type="scientific">Methylomonas methanica</name>
    <dbReference type="NCBI Taxonomy" id="421"/>
    <lineage>
        <taxon>Bacteria</taxon>
        <taxon>Pseudomonadati</taxon>
        <taxon>Pseudomonadota</taxon>
        <taxon>Gammaproteobacteria</taxon>
        <taxon>Methylococcales</taxon>
        <taxon>Methylococcaceae</taxon>
        <taxon>Methylomonas</taxon>
    </lineage>
</organism>
<dbReference type="OrthoDB" id="9077370at2"/>
<gene>
    <name evidence="6" type="ORF">A1332_08405</name>
</gene>
<comment type="caution">
    <text evidence="6">The sequence shown here is derived from an EMBL/GenBank/DDBJ whole genome shotgun (WGS) entry which is preliminary data.</text>
</comment>
<proteinExistence type="predicted"/>
<dbReference type="GO" id="GO:0016020">
    <property type="term" value="C:membrane"/>
    <property type="evidence" value="ECO:0007669"/>
    <property type="project" value="UniProtKB-SubCell"/>
</dbReference>
<feature type="transmembrane region" description="Helical" evidence="5">
    <location>
        <begin position="174"/>
        <end position="194"/>
    </location>
</feature>
<evidence type="ECO:0000256" key="3">
    <source>
        <dbReference type="ARBA" id="ARBA00022989"/>
    </source>
</evidence>
<evidence type="ECO:0008006" key="8">
    <source>
        <dbReference type="Google" id="ProtNLM"/>
    </source>
</evidence>
<evidence type="ECO:0000313" key="6">
    <source>
        <dbReference type="EMBL" id="OAI08074.1"/>
    </source>
</evidence>
<sequence>MDPMVFQFIGDTVKNATDVFVTPAATNLMTALQLVSLTGVTLYITLTGYAIATGAVESSFWTFVKQCIKISIIAVFALTVDGYVDGIMAAFEGLETGLSDAMATAGAPAGSVYETLDTSLGKGIAIVEQCFQKADEAGFNIGSALGWFAAGVTVAIGTILVSMIGGAVIIVAKFAVAVMFALGPIFVMSLMFPITAKFFDSWFAQVMNYTLTVVITAIVMTFAMAAYDTFVAAADFSGSGDSNPMFAAMQIGALTGVLLWILLQVGGMASGLAGGMSMAAMGIRHLMMPVTGGLNAAKGVGNIVNPMSTRRDMQSGMMVTARRGNHLIAGNTIWNPAYRQHVAQNMGKNWGRASGGSVKQ</sequence>
<dbReference type="RefSeq" id="WP_064007260.1">
    <property type="nucleotide sequence ID" value="NZ_LUUG01000048.1"/>
</dbReference>
<keyword evidence="4 5" id="KW-0472">Membrane</keyword>
<dbReference type="Proteomes" id="UP000078090">
    <property type="component" value="Unassembled WGS sequence"/>
</dbReference>
<dbReference type="AlphaFoldDB" id="A0A177MRS2"/>
<keyword evidence="3 5" id="KW-1133">Transmembrane helix</keyword>
<accession>A0A177MRS2</accession>
<dbReference type="EMBL" id="LUUG01000048">
    <property type="protein sequence ID" value="OAI08074.1"/>
    <property type="molecule type" value="Genomic_DNA"/>
</dbReference>
<evidence type="ECO:0000256" key="1">
    <source>
        <dbReference type="ARBA" id="ARBA00004141"/>
    </source>
</evidence>
<dbReference type="InterPro" id="IPR007688">
    <property type="entry name" value="Conjugal_tfr_TrbL/VirB6"/>
</dbReference>